<dbReference type="RefSeq" id="XP_028467552.1">
    <property type="nucleotide sequence ID" value="XM_028613443.1"/>
</dbReference>
<dbReference type="Proteomes" id="UP000272025">
    <property type="component" value="Unassembled WGS sequence"/>
</dbReference>
<dbReference type="GeneID" id="39581921"/>
<feature type="region of interest" description="Disordered" evidence="1">
    <location>
        <begin position="152"/>
        <end position="203"/>
    </location>
</feature>
<organism evidence="2 3">
    <name type="scientific">Sodiomyces alkalinus (strain CBS 110278 / VKM F-3762 / F11)</name>
    <name type="common">Alkaliphilic filamentous fungus</name>
    <dbReference type="NCBI Taxonomy" id="1314773"/>
    <lineage>
        <taxon>Eukaryota</taxon>
        <taxon>Fungi</taxon>
        <taxon>Dikarya</taxon>
        <taxon>Ascomycota</taxon>
        <taxon>Pezizomycotina</taxon>
        <taxon>Sordariomycetes</taxon>
        <taxon>Hypocreomycetidae</taxon>
        <taxon>Glomerellales</taxon>
        <taxon>Plectosphaerellaceae</taxon>
        <taxon>Sodiomyces</taxon>
    </lineage>
</organism>
<dbReference type="AlphaFoldDB" id="A0A3N2PZ95"/>
<feature type="compositionally biased region" description="Low complexity" evidence="1">
    <location>
        <begin position="174"/>
        <end position="186"/>
    </location>
</feature>
<feature type="compositionally biased region" description="Polar residues" evidence="1">
    <location>
        <begin position="228"/>
        <end position="238"/>
    </location>
</feature>
<gene>
    <name evidence="2" type="ORF">SODALDRAFT_349886</name>
</gene>
<name>A0A3N2PZ95_SODAK</name>
<dbReference type="OrthoDB" id="5426982at2759"/>
<proteinExistence type="predicted"/>
<evidence type="ECO:0000313" key="2">
    <source>
        <dbReference type="EMBL" id="ROT39746.1"/>
    </source>
</evidence>
<feature type="region of interest" description="Disordered" evidence="1">
    <location>
        <begin position="215"/>
        <end position="258"/>
    </location>
</feature>
<evidence type="ECO:0000256" key="1">
    <source>
        <dbReference type="SAM" id="MobiDB-lite"/>
    </source>
</evidence>
<evidence type="ECO:0000313" key="3">
    <source>
        <dbReference type="Proteomes" id="UP000272025"/>
    </source>
</evidence>
<protein>
    <submittedName>
        <fullName evidence="2">Uncharacterized protein</fullName>
    </submittedName>
</protein>
<dbReference type="EMBL" id="ML119053">
    <property type="protein sequence ID" value="ROT39746.1"/>
    <property type="molecule type" value="Genomic_DNA"/>
</dbReference>
<reference evidence="2 3" key="1">
    <citation type="journal article" date="2018" name="Mol. Ecol.">
        <title>The obligate alkalophilic soda-lake fungus Sodiomyces alkalinus has shifted to a protein diet.</title>
        <authorList>
            <person name="Grum-Grzhimaylo A.A."/>
            <person name="Falkoski D.L."/>
            <person name="van den Heuvel J."/>
            <person name="Valero-Jimenez C.A."/>
            <person name="Min B."/>
            <person name="Choi I.G."/>
            <person name="Lipzen A."/>
            <person name="Daum C.G."/>
            <person name="Aanen D.K."/>
            <person name="Tsang A."/>
            <person name="Henrissat B."/>
            <person name="Bilanenko E.N."/>
            <person name="de Vries R.P."/>
            <person name="van Kan J.A.L."/>
            <person name="Grigoriev I.V."/>
            <person name="Debets A.J.M."/>
        </authorList>
    </citation>
    <scope>NUCLEOTIDE SEQUENCE [LARGE SCALE GENOMIC DNA]</scope>
    <source>
        <strain evidence="2 3">F11</strain>
    </source>
</reference>
<keyword evidence="3" id="KW-1185">Reference proteome</keyword>
<accession>A0A3N2PZ95</accession>
<sequence>MPSVILAIQSNSRLFSDSTIAAQTEYAVQERTVELRTCGIFYSLDKRALLQPYGAWDAQDIPRYALRGRFRTMVVVWIPGADWFGSGAEVDHRPISNALLTENGPLESKQHSMALVLPDINGFLQQVPRTQRTVTEDDPVARYFDLDAYYGDGSDDNESRSGSSSVHTPGLVYDTATSPSADSDSSAVDEQEPAEQSHPLDNTRKALEEVRKQDGHIIWPQPDPNQHLPRNTVLNLPTNKKKGRRSSSPASRQVKNPAETAQIRRLGACIKCRIEKLKCSDGGVCPSCQSKFGSPLCQHTCLRKTLAETARHATQIRYTGLRYKEEQELLKTKRAFGDGATEVVLSFFDTRECPVLPTVFRQCHTHGGNSDIIAFHRDWVPSYPSLIKWAERQILFERDVGYTAGFEGTIELFVMGYAKASATSTLPQARLMVKIHEIRCMYRIWRADTLFWHHRQSPHCLPLPPLIQAELRQIVRQALESSERDILSELDKFLKPSGISADDRAPLWAGLWQLIFVFKDMARMFNDVDKQRNFQGRAINVHPDFKTYKAATEELLIALLAFYGSHYRQASNLRVELRCLDPDHIPNPATRRELAELFKQAYLDRAPFHESVQNSSHELEQLVKALVVDHEVKRLSNRRSRGRPQTQVMVVDSSPMSIDIGLDEDVDMN</sequence>